<gene>
    <name evidence="2" type="ORF">MiSe_23950</name>
</gene>
<dbReference type="InterPro" id="IPR032710">
    <property type="entry name" value="NTF2-like_dom_sf"/>
</dbReference>
<dbReference type="Pfam" id="PF12680">
    <property type="entry name" value="SnoaL_2"/>
    <property type="match status" value="1"/>
</dbReference>
<feature type="domain" description="SnoaL-like" evidence="1">
    <location>
        <begin position="21"/>
        <end position="114"/>
    </location>
</feature>
<dbReference type="EMBL" id="BLAY01000031">
    <property type="protein sequence ID" value="GET37641.1"/>
    <property type="molecule type" value="Genomic_DNA"/>
</dbReference>
<dbReference type="Gene3D" id="3.10.450.50">
    <property type="match status" value="1"/>
</dbReference>
<accession>A0AAV3X8J8</accession>
<evidence type="ECO:0000259" key="1">
    <source>
        <dbReference type="Pfam" id="PF12680"/>
    </source>
</evidence>
<name>A0AAV3X8J8_9CYAN</name>
<proteinExistence type="predicted"/>
<dbReference type="AlphaFoldDB" id="A0AAV3X8J8"/>
<evidence type="ECO:0000313" key="2">
    <source>
        <dbReference type="EMBL" id="GET37641.1"/>
    </source>
</evidence>
<dbReference type="RefSeq" id="WP_226579451.1">
    <property type="nucleotide sequence ID" value="NZ_BLAY01000031.1"/>
</dbReference>
<protein>
    <recommendedName>
        <fullName evidence="1">SnoaL-like domain-containing protein</fullName>
    </recommendedName>
</protein>
<sequence length="132" mass="14837">MKTDNLHINQLSSEAYAWYLQYLEALDSLDIEAYKHFLAPNCSVQSNNNEPMVGKDAVVQGLAAYWKTFASLEHDLLNIYGSDSSFVLEALNHYTRHDGKVVTIRAAAFTDRNKAGFVTSVIFYTDTTTVFS</sequence>
<dbReference type="SUPFAM" id="SSF54427">
    <property type="entry name" value="NTF2-like"/>
    <property type="match status" value="1"/>
</dbReference>
<dbReference type="Proteomes" id="UP001050975">
    <property type="component" value="Unassembled WGS sequence"/>
</dbReference>
<keyword evidence="3" id="KW-1185">Reference proteome</keyword>
<evidence type="ECO:0000313" key="3">
    <source>
        <dbReference type="Proteomes" id="UP001050975"/>
    </source>
</evidence>
<reference evidence="2" key="1">
    <citation type="submission" date="2019-10" db="EMBL/GenBank/DDBJ databases">
        <title>Draft genome sequece of Microseira wollei NIES-4236.</title>
        <authorList>
            <person name="Yamaguchi H."/>
            <person name="Suzuki S."/>
            <person name="Kawachi M."/>
        </authorList>
    </citation>
    <scope>NUCLEOTIDE SEQUENCE</scope>
    <source>
        <strain evidence="2">NIES-4236</strain>
    </source>
</reference>
<dbReference type="InterPro" id="IPR037401">
    <property type="entry name" value="SnoaL-like"/>
</dbReference>
<comment type="caution">
    <text evidence="2">The sequence shown here is derived from an EMBL/GenBank/DDBJ whole genome shotgun (WGS) entry which is preliminary data.</text>
</comment>
<organism evidence="2 3">
    <name type="scientific">Microseira wollei NIES-4236</name>
    <dbReference type="NCBI Taxonomy" id="2530354"/>
    <lineage>
        <taxon>Bacteria</taxon>
        <taxon>Bacillati</taxon>
        <taxon>Cyanobacteriota</taxon>
        <taxon>Cyanophyceae</taxon>
        <taxon>Oscillatoriophycideae</taxon>
        <taxon>Aerosakkonematales</taxon>
        <taxon>Aerosakkonemataceae</taxon>
        <taxon>Microseira</taxon>
    </lineage>
</organism>